<dbReference type="EMBL" id="CM037153">
    <property type="protein sequence ID" value="KAH7857026.1"/>
    <property type="molecule type" value="Genomic_DNA"/>
</dbReference>
<dbReference type="Proteomes" id="UP000828048">
    <property type="component" value="Chromosome 3"/>
</dbReference>
<sequence>MVKNFYENMVVRRREHVVVSQVGKVIVEVTPDSIANYLHYVRPADGTSTYPRNPLEMLPNEQVHTLTDAPDSFDPESGRYVAGSLRAKYRTFNKLVHHNLSPFSLDKTPTSYDGKVMIVFGSEKEKVDWAWWIWDEIKAFREKGTSKANIPFPIMITKLCEDAGCKPASGDLPQPGSPGPITAASIRKSEAASKPPRLETIGTSLPTASTFQERSEQWNKIIHARQGMIIEKLESVETEQRRARRRDGKIMRILKWIEKCEGKRSGEYYVETEEDKERDTDEDSEGLHDFGGEDTEDGERRVVVASSISMHM</sequence>
<reference evidence="1 2" key="1">
    <citation type="journal article" date="2021" name="Hortic Res">
        <title>High-quality reference genome and annotation aids understanding of berry development for evergreen blueberry (Vaccinium darrowii).</title>
        <authorList>
            <person name="Yu J."/>
            <person name="Hulse-Kemp A.M."/>
            <person name="Babiker E."/>
            <person name="Staton M."/>
        </authorList>
    </citation>
    <scope>NUCLEOTIDE SEQUENCE [LARGE SCALE GENOMIC DNA]</scope>
    <source>
        <strain evidence="2">cv. NJ 8807/NJ 8810</strain>
        <tissue evidence="1">Young leaf</tissue>
    </source>
</reference>
<comment type="caution">
    <text evidence="1">The sequence shown here is derived from an EMBL/GenBank/DDBJ whole genome shotgun (WGS) entry which is preliminary data.</text>
</comment>
<proteinExistence type="predicted"/>
<gene>
    <name evidence="1" type="ORF">Vadar_008190</name>
</gene>
<accession>A0ACB7YU52</accession>
<keyword evidence="2" id="KW-1185">Reference proteome</keyword>
<evidence type="ECO:0000313" key="1">
    <source>
        <dbReference type="EMBL" id="KAH7857026.1"/>
    </source>
</evidence>
<evidence type="ECO:0000313" key="2">
    <source>
        <dbReference type="Proteomes" id="UP000828048"/>
    </source>
</evidence>
<name>A0ACB7YU52_9ERIC</name>
<protein>
    <submittedName>
        <fullName evidence="1">Uncharacterized protein</fullName>
    </submittedName>
</protein>
<organism evidence="1 2">
    <name type="scientific">Vaccinium darrowii</name>
    <dbReference type="NCBI Taxonomy" id="229202"/>
    <lineage>
        <taxon>Eukaryota</taxon>
        <taxon>Viridiplantae</taxon>
        <taxon>Streptophyta</taxon>
        <taxon>Embryophyta</taxon>
        <taxon>Tracheophyta</taxon>
        <taxon>Spermatophyta</taxon>
        <taxon>Magnoliopsida</taxon>
        <taxon>eudicotyledons</taxon>
        <taxon>Gunneridae</taxon>
        <taxon>Pentapetalae</taxon>
        <taxon>asterids</taxon>
        <taxon>Ericales</taxon>
        <taxon>Ericaceae</taxon>
        <taxon>Vaccinioideae</taxon>
        <taxon>Vaccinieae</taxon>
        <taxon>Vaccinium</taxon>
    </lineage>
</organism>